<reference evidence="4 5" key="1">
    <citation type="submission" date="2025-05" db="UniProtKB">
        <authorList>
            <consortium name="RefSeq"/>
        </authorList>
    </citation>
    <scope>IDENTIFICATION</scope>
    <source>
        <tissue evidence="4 5">Muscle</tissue>
    </source>
</reference>
<dbReference type="PANTHER" id="PTHR35253">
    <property type="entry name" value="COILED-COIL DOMAIN-CONTAINING PROTEIN 152"/>
    <property type="match status" value="1"/>
</dbReference>
<evidence type="ECO:0000313" key="3">
    <source>
        <dbReference type="Proteomes" id="UP000694941"/>
    </source>
</evidence>
<keyword evidence="3" id="KW-1185">Reference proteome</keyword>
<dbReference type="Proteomes" id="UP000694941">
    <property type="component" value="Unplaced"/>
</dbReference>
<proteinExistence type="predicted"/>
<feature type="compositionally biased region" description="Basic and acidic residues" evidence="2">
    <location>
        <begin position="277"/>
        <end position="289"/>
    </location>
</feature>
<dbReference type="PANTHER" id="PTHR35253:SF1">
    <property type="entry name" value="COILED-COIL DOMAIN-CONTAINING PROTEIN 152"/>
    <property type="match status" value="1"/>
</dbReference>
<evidence type="ECO:0000313" key="6">
    <source>
        <dbReference type="RefSeq" id="XP_022257354.1"/>
    </source>
</evidence>
<organism evidence="3 5">
    <name type="scientific">Limulus polyphemus</name>
    <name type="common">Atlantic horseshoe crab</name>
    <dbReference type="NCBI Taxonomy" id="6850"/>
    <lineage>
        <taxon>Eukaryota</taxon>
        <taxon>Metazoa</taxon>
        <taxon>Ecdysozoa</taxon>
        <taxon>Arthropoda</taxon>
        <taxon>Chelicerata</taxon>
        <taxon>Merostomata</taxon>
        <taxon>Xiphosura</taxon>
        <taxon>Limulidae</taxon>
        <taxon>Limulus</taxon>
    </lineage>
</organism>
<evidence type="ECO:0000256" key="1">
    <source>
        <dbReference type="SAM" id="Coils"/>
    </source>
</evidence>
<feature type="region of interest" description="Disordered" evidence="2">
    <location>
        <begin position="263"/>
        <end position="311"/>
    </location>
</feature>
<gene>
    <name evidence="4 5 6" type="primary">LOC106473157</name>
</gene>
<dbReference type="RefSeq" id="XP_022257354.1">
    <property type="nucleotide sequence ID" value="XM_022401646.1"/>
</dbReference>
<feature type="coiled-coil region" evidence="1">
    <location>
        <begin position="29"/>
        <end position="191"/>
    </location>
</feature>
<name>A0ABM1TN97_LIMPO</name>
<feature type="compositionally biased region" description="Polar residues" evidence="2">
    <location>
        <begin position="290"/>
        <end position="307"/>
    </location>
</feature>
<evidence type="ECO:0000256" key="2">
    <source>
        <dbReference type="SAM" id="MobiDB-lite"/>
    </source>
</evidence>
<dbReference type="InterPro" id="IPR038827">
    <property type="entry name" value="CCDC152"/>
</dbReference>
<dbReference type="GeneID" id="106473157"/>
<dbReference type="RefSeq" id="XP_022257353.1">
    <property type="nucleotide sequence ID" value="XM_022401645.1"/>
</dbReference>
<accession>A0ABM1TN97</accession>
<dbReference type="RefSeq" id="XP_022257352.1">
    <property type="nucleotide sequence ID" value="XM_022401644.1"/>
</dbReference>
<keyword evidence="1" id="KW-0175">Coiled coil</keyword>
<evidence type="ECO:0000313" key="4">
    <source>
        <dbReference type="RefSeq" id="XP_022257352.1"/>
    </source>
</evidence>
<protein>
    <submittedName>
        <fullName evidence="4 5">Rho GTPase-activating protein gacN-like isoform X1</fullName>
    </submittedName>
</protein>
<sequence length="359" mass="42326">MSQKELKTVGQLTQPYRDSKDLDKLVECFFTWKEKIQKLEDENLTLQEELRAYKEQEHTVHDHEKHLQEEISSLKNVVLNLQDTITKLGLLKGENRALKNDLQKLSVEKDKEILHHEKQLKMLYEKQNQLETEKDQEIKEIHRTAEEKVRVEKNLHTKELETKQMEVTNLNKEIEDVKKRMKSEITKLQVEYEGKVNHLQDQIVKTANQSNSNQLGNGSEIFRKKLQFLKMQHEKEVRRMKQQIQELQNKLQKAEDKTFDTVRDYQPQNSNSTIRKKVSEETRNSKMTRETANTNATEPSKQTSLLNRNPVVITPEKSITINTRSGKNSELTNSNSSDKLQVRKRKLFHNDRVFLDPSD</sequence>
<evidence type="ECO:0000313" key="5">
    <source>
        <dbReference type="RefSeq" id="XP_022257353.1"/>
    </source>
</evidence>